<dbReference type="AlphaFoldDB" id="A0A644ZEK4"/>
<dbReference type="InterPro" id="IPR046346">
    <property type="entry name" value="Aminoacid_DH-like_N_sf"/>
</dbReference>
<comment type="pathway">
    <text evidence="1">Metabolic intermediate biosynthesis; chorismate biosynthesis; chorismate from D-erythrose 4-phosphate and phosphoenolpyruvate: step 5/7.</text>
</comment>
<evidence type="ECO:0000256" key="4">
    <source>
        <dbReference type="ARBA" id="ARBA00022679"/>
    </source>
</evidence>
<dbReference type="InterPro" id="IPR013708">
    <property type="entry name" value="Shikimate_DH-bd_N"/>
</dbReference>
<evidence type="ECO:0000313" key="11">
    <source>
        <dbReference type="EMBL" id="MPM39199.1"/>
    </source>
</evidence>
<dbReference type="GO" id="GO:0009423">
    <property type="term" value="P:chorismate biosynthetic process"/>
    <property type="evidence" value="ECO:0007669"/>
    <property type="project" value="UniProtKB-UniPathway"/>
</dbReference>
<keyword evidence="6" id="KW-0418">Kinase</keyword>
<dbReference type="SUPFAM" id="SSF52540">
    <property type="entry name" value="P-loop containing nucleoside triphosphate hydrolases"/>
    <property type="match status" value="1"/>
</dbReference>
<keyword evidence="7" id="KW-0067">ATP-binding</keyword>
<dbReference type="PRINTS" id="PR01100">
    <property type="entry name" value="SHIKIMTKNASE"/>
</dbReference>
<dbReference type="InterPro" id="IPR023000">
    <property type="entry name" value="Shikimate_kinase_CS"/>
</dbReference>
<comment type="caution">
    <text evidence="11">The sequence shown here is derived from an EMBL/GenBank/DDBJ whole genome shotgun (WGS) entry which is preliminary data.</text>
</comment>
<reference evidence="11" key="1">
    <citation type="submission" date="2019-08" db="EMBL/GenBank/DDBJ databases">
        <authorList>
            <person name="Kucharzyk K."/>
            <person name="Murdoch R.W."/>
            <person name="Higgins S."/>
            <person name="Loffler F."/>
        </authorList>
    </citation>
    <scope>NUCLEOTIDE SEQUENCE</scope>
</reference>
<dbReference type="Gene3D" id="3.40.50.720">
    <property type="entry name" value="NAD(P)-binding Rossmann-like Domain"/>
    <property type="match status" value="1"/>
</dbReference>
<evidence type="ECO:0000256" key="3">
    <source>
        <dbReference type="ARBA" id="ARBA00022605"/>
    </source>
</evidence>
<evidence type="ECO:0000256" key="9">
    <source>
        <dbReference type="ARBA" id="ARBA00048567"/>
    </source>
</evidence>
<protein>
    <recommendedName>
        <fullName evidence="2">shikimate kinase</fullName>
        <ecNumber evidence="2">2.7.1.71</ecNumber>
    </recommendedName>
</protein>
<dbReference type="GO" id="GO:0009073">
    <property type="term" value="P:aromatic amino acid family biosynthetic process"/>
    <property type="evidence" value="ECO:0007669"/>
    <property type="project" value="UniProtKB-KW"/>
</dbReference>
<dbReference type="EC" id="2.7.1.71" evidence="2"/>
<dbReference type="InterPro" id="IPR022893">
    <property type="entry name" value="Shikimate_DH_fam"/>
</dbReference>
<evidence type="ECO:0000256" key="7">
    <source>
        <dbReference type="ARBA" id="ARBA00022840"/>
    </source>
</evidence>
<dbReference type="GO" id="GO:0004764">
    <property type="term" value="F:shikimate 3-dehydrogenase (NADP+) activity"/>
    <property type="evidence" value="ECO:0007669"/>
    <property type="project" value="InterPro"/>
</dbReference>
<dbReference type="PANTHER" id="PTHR21089">
    <property type="entry name" value="SHIKIMATE DEHYDROGENASE"/>
    <property type="match status" value="1"/>
</dbReference>
<proteinExistence type="inferred from homology"/>
<keyword evidence="8" id="KW-0057">Aromatic amino acid biosynthesis</keyword>
<dbReference type="CDD" id="cd01065">
    <property type="entry name" value="NAD_bind_Shikimate_DH"/>
    <property type="match status" value="1"/>
</dbReference>
<dbReference type="InterPro" id="IPR027417">
    <property type="entry name" value="P-loop_NTPase"/>
</dbReference>
<dbReference type="UniPathway" id="UPA00053">
    <property type="reaction ID" value="UER00088"/>
</dbReference>
<dbReference type="GO" id="GO:0050661">
    <property type="term" value="F:NADP binding"/>
    <property type="evidence" value="ECO:0007669"/>
    <property type="project" value="TreeGrafter"/>
</dbReference>
<evidence type="ECO:0000256" key="8">
    <source>
        <dbReference type="ARBA" id="ARBA00023141"/>
    </source>
</evidence>
<dbReference type="GO" id="GO:0004765">
    <property type="term" value="F:shikimate kinase activity"/>
    <property type="evidence" value="ECO:0007669"/>
    <property type="project" value="UniProtKB-EC"/>
</dbReference>
<dbReference type="SUPFAM" id="SSF51735">
    <property type="entry name" value="NAD(P)-binding Rossmann-fold domains"/>
    <property type="match status" value="1"/>
</dbReference>
<keyword evidence="4" id="KW-0808">Transferase</keyword>
<dbReference type="GO" id="GO:0005829">
    <property type="term" value="C:cytosol"/>
    <property type="evidence" value="ECO:0007669"/>
    <property type="project" value="TreeGrafter"/>
</dbReference>
<dbReference type="SUPFAM" id="SSF53223">
    <property type="entry name" value="Aminoacid dehydrogenase-like, N-terminal domain"/>
    <property type="match status" value="1"/>
</dbReference>
<feature type="domain" description="Shikimate dehydrogenase substrate binding N-terminal" evidence="10">
    <location>
        <begin position="6"/>
        <end position="79"/>
    </location>
</feature>
<dbReference type="HAMAP" id="MF_00109">
    <property type="entry name" value="Shikimate_kinase"/>
    <property type="match status" value="1"/>
</dbReference>
<keyword evidence="11" id="KW-0560">Oxidoreductase</keyword>
<name>A0A644ZEK4_9ZZZZ</name>
<sequence>MKSFGLLGEKLGHSFSPSIHWMLGSYPYELCQVPPAGLEDFIKNNSLDGFNVTIPYKQEVIPYCSELSERALAIESVNTMLKNPDGSYFGENTDYDGFLLMMEPVKENIRGKKTLILGSGGASKTVRAVLTDLGADPLITVSRSGPVNYENISEHTDAAIIVNTTPVGMYPNNGISPVDLGIFTECEFLADLIYNPAKTALILQAERLGIQFRGGLLMLVEQARRASELFTGIAIPHETSEVISEKIEKQTKNIVLIGMPGCGKTAIGRHLHDLTKRKLVDIDEEIETREGKKITSIFADSGEAYFRKVESEVLREFCRESGLVIAAGGGAVTTPENRDIMRQNSTVVFIKRELKYLDTSDRPVSKAKGTEQIYSERAGLYESWSDISVQNRDPLKAAKKITEVLKI</sequence>
<evidence type="ECO:0000259" key="10">
    <source>
        <dbReference type="Pfam" id="PF08501"/>
    </source>
</evidence>
<dbReference type="PROSITE" id="PS01128">
    <property type="entry name" value="SHIKIMATE_KINASE"/>
    <property type="match status" value="1"/>
</dbReference>
<keyword evidence="3" id="KW-0028">Amino-acid biosynthesis</keyword>
<comment type="catalytic activity">
    <reaction evidence="9">
        <text>shikimate + ATP = 3-phosphoshikimate + ADP + H(+)</text>
        <dbReference type="Rhea" id="RHEA:13121"/>
        <dbReference type="ChEBI" id="CHEBI:15378"/>
        <dbReference type="ChEBI" id="CHEBI:30616"/>
        <dbReference type="ChEBI" id="CHEBI:36208"/>
        <dbReference type="ChEBI" id="CHEBI:145989"/>
        <dbReference type="ChEBI" id="CHEBI:456216"/>
        <dbReference type="EC" id="2.7.1.71"/>
    </reaction>
</comment>
<dbReference type="InterPro" id="IPR000623">
    <property type="entry name" value="Shikimate_kinase/TSH1"/>
</dbReference>
<dbReference type="Gene3D" id="3.40.50.10860">
    <property type="entry name" value="Leucine Dehydrogenase, chain A, domain 1"/>
    <property type="match status" value="1"/>
</dbReference>
<dbReference type="GO" id="GO:0005524">
    <property type="term" value="F:ATP binding"/>
    <property type="evidence" value="ECO:0007669"/>
    <property type="project" value="UniProtKB-KW"/>
</dbReference>
<evidence type="ECO:0000256" key="6">
    <source>
        <dbReference type="ARBA" id="ARBA00022777"/>
    </source>
</evidence>
<evidence type="ECO:0000256" key="2">
    <source>
        <dbReference type="ARBA" id="ARBA00012154"/>
    </source>
</evidence>
<dbReference type="EMBL" id="VSSQ01008559">
    <property type="protein sequence ID" value="MPM39199.1"/>
    <property type="molecule type" value="Genomic_DNA"/>
</dbReference>
<dbReference type="InterPro" id="IPR036291">
    <property type="entry name" value="NAD(P)-bd_dom_sf"/>
</dbReference>
<dbReference type="Pfam" id="PF08501">
    <property type="entry name" value="Shikimate_dh_N"/>
    <property type="match status" value="1"/>
</dbReference>
<evidence type="ECO:0000256" key="1">
    <source>
        <dbReference type="ARBA" id="ARBA00004842"/>
    </source>
</evidence>
<dbReference type="InterPro" id="IPR031322">
    <property type="entry name" value="Shikimate/glucono_kinase"/>
</dbReference>
<organism evidence="11">
    <name type="scientific">bioreactor metagenome</name>
    <dbReference type="NCBI Taxonomy" id="1076179"/>
    <lineage>
        <taxon>unclassified sequences</taxon>
        <taxon>metagenomes</taxon>
        <taxon>ecological metagenomes</taxon>
    </lineage>
</organism>
<gene>
    <name evidence="11" type="primary">aroE_32</name>
    <name evidence="11" type="ORF">SDC9_85832</name>
</gene>
<dbReference type="GO" id="GO:0008652">
    <property type="term" value="P:amino acid biosynthetic process"/>
    <property type="evidence" value="ECO:0007669"/>
    <property type="project" value="UniProtKB-KW"/>
</dbReference>
<evidence type="ECO:0000256" key="5">
    <source>
        <dbReference type="ARBA" id="ARBA00022741"/>
    </source>
</evidence>
<dbReference type="PANTHER" id="PTHR21089:SF1">
    <property type="entry name" value="BIFUNCTIONAL 3-DEHYDROQUINATE DEHYDRATASE_SHIKIMATE DEHYDROGENASE, CHLOROPLASTIC"/>
    <property type="match status" value="1"/>
</dbReference>
<dbReference type="Gene3D" id="3.40.50.300">
    <property type="entry name" value="P-loop containing nucleotide triphosphate hydrolases"/>
    <property type="match status" value="1"/>
</dbReference>
<accession>A0A644ZEK4</accession>
<dbReference type="GO" id="GO:0019632">
    <property type="term" value="P:shikimate metabolic process"/>
    <property type="evidence" value="ECO:0007669"/>
    <property type="project" value="TreeGrafter"/>
</dbReference>
<dbReference type="CDD" id="cd00464">
    <property type="entry name" value="SK"/>
    <property type="match status" value="1"/>
</dbReference>
<keyword evidence="5" id="KW-0547">Nucleotide-binding</keyword>
<dbReference type="Pfam" id="PF01202">
    <property type="entry name" value="SKI"/>
    <property type="match status" value="1"/>
</dbReference>